<keyword evidence="7" id="KW-1133">Transmembrane helix</keyword>
<feature type="transmembrane region" description="Helical" evidence="7">
    <location>
        <begin position="200"/>
        <end position="219"/>
    </location>
</feature>
<evidence type="ECO:0000256" key="6">
    <source>
        <dbReference type="RuleBase" id="RU361277"/>
    </source>
</evidence>
<dbReference type="Pfam" id="PF08240">
    <property type="entry name" value="ADH_N"/>
    <property type="match status" value="1"/>
</dbReference>
<dbReference type="GO" id="GO:0004022">
    <property type="term" value="F:alcohol dehydrogenase (NAD+) activity"/>
    <property type="evidence" value="ECO:0007669"/>
    <property type="project" value="UniProtKB-EC"/>
</dbReference>
<name>A0A840F6Z4_9ACTN</name>
<dbReference type="Pfam" id="PF00107">
    <property type="entry name" value="ADH_zinc_N"/>
    <property type="match status" value="1"/>
</dbReference>
<dbReference type="PROSITE" id="PS00059">
    <property type="entry name" value="ADH_ZINC"/>
    <property type="match status" value="1"/>
</dbReference>
<comment type="similarity">
    <text evidence="2 6">Belongs to the zinc-containing alcohol dehydrogenase family.</text>
</comment>
<evidence type="ECO:0000256" key="3">
    <source>
        <dbReference type="ARBA" id="ARBA00022723"/>
    </source>
</evidence>
<dbReference type="GO" id="GO:0008270">
    <property type="term" value="F:zinc ion binding"/>
    <property type="evidence" value="ECO:0007669"/>
    <property type="project" value="InterPro"/>
</dbReference>
<dbReference type="AlphaFoldDB" id="A0A840F6Z4"/>
<evidence type="ECO:0000256" key="7">
    <source>
        <dbReference type="SAM" id="Phobius"/>
    </source>
</evidence>
<dbReference type="Gene3D" id="3.90.180.10">
    <property type="entry name" value="Medium-chain alcohol dehydrogenases, catalytic domain"/>
    <property type="match status" value="1"/>
</dbReference>
<dbReference type="SUPFAM" id="SSF50129">
    <property type="entry name" value="GroES-like"/>
    <property type="match status" value="2"/>
</dbReference>
<dbReference type="PANTHER" id="PTHR43350">
    <property type="entry name" value="NAD-DEPENDENT ALCOHOL DEHYDROGENASE"/>
    <property type="match status" value="1"/>
</dbReference>
<evidence type="ECO:0000256" key="1">
    <source>
        <dbReference type="ARBA" id="ARBA00001947"/>
    </source>
</evidence>
<dbReference type="Gene3D" id="3.40.50.720">
    <property type="entry name" value="NAD(P)-binding Rossmann-like Domain"/>
    <property type="match status" value="1"/>
</dbReference>
<evidence type="ECO:0000259" key="8">
    <source>
        <dbReference type="SMART" id="SM00829"/>
    </source>
</evidence>
<sequence>MSIKTRAAVLERIGDPSPWTKSRPISVDHIDLDSPQPGEALVRLEAAGVCHSDLSRVNGSRECSVPMVLGHEACGVIEELGSAVDGYQIGDRVALIFLPRCGDCRACQAPHFEPCEHGTAANAAGSLLGGGRRLHRAGTDVHHQNGVSGFATHAVVHTSSLVVIPQDVPAPVGALLGCAVLTGGGAVLNAGRMAINERIAVVGVGGVGLAAMLVAQAVGPAEMLAVDMLTSKLDLAPAYGATLVATPAEIAEHERQYDLVIECVGSTRALETAIKLTRPGGRTVTVGLPSPTTRMEISPLSLVVDTRSLIGSYMGSGDPTEDIQRYAQMYLDGRLPIDRLISAHIKLSQINEAMDALEAGDALRQVIDLAAEHV</sequence>
<feature type="domain" description="Enoyl reductase (ER)" evidence="8">
    <location>
        <begin position="22"/>
        <end position="367"/>
    </location>
</feature>
<dbReference type="EC" id="1.1.1.1" evidence="9"/>
<organism evidence="9 10">
    <name type="scientific">Gordonia humi</name>
    <dbReference type="NCBI Taxonomy" id="686429"/>
    <lineage>
        <taxon>Bacteria</taxon>
        <taxon>Bacillati</taxon>
        <taxon>Actinomycetota</taxon>
        <taxon>Actinomycetes</taxon>
        <taxon>Mycobacteriales</taxon>
        <taxon>Gordoniaceae</taxon>
        <taxon>Gordonia</taxon>
    </lineage>
</organism>
<comment type="caution">
    <text evidence="9">The sequence shown here is derived from an EMBL/GenBank/DDBJ whole genome shotgun (WGS) entry which is preliminary data.</text>
</comment>
<comment type="cofactor">
    <cofactor evidence="1 6">
        <name>Zn(2+)</name>
        <dbReference type="ChEBI" id="CHEBI:29105"/>
    </cofactor>
</comment>
<proteinExistence type="inferred from homology"/>
<evidence type="ECO:0000313" key="10">
    <source>
        <dbReference type="Proteomes" id="UP000551501"/>
    </source>
</evidence>
<evidence type="ECO:0000256" key="2">
    <source>
        <dbReference type="ARBA" id="ARBA00008072"/>
    </source>
</evidence>
<evidence type="ECO:0000313" key="9">
    <source>
        <dbReference type="EMBL" id="MBB4138178.1"/>
    </source>
</evidence>
<evidence type="ECO:0000256" key="5">
    <source>
        <dbReference type="ARBA" id="ARBA00023002"/>
    </source>
</evidence>
<dbReference type="SUPFAM" id="SSF51735">
    <property type="entry name" value="NAD(P)-binding Rossmann-fold domains"/>
    <property type="match status" value="1"/>
</dbReference>
<protein>
    <submittedName>
        <fullName evidence="9">Alcohol dehydrogenase</fullName>
        <ecNumber evidence="9">1.1.1.1</ecNumber>
    </submittedName>
</protein>
<keyword evidence="10" id="KW-1185">Reference proteome</keyword>
<keyword evidence="3 6" id="KW-0479">Metal-binding</keyword>
<keyword evidence="4 6" id="KW-0862">Zinc</keyword>
<dbReference type="InterPro" id="IPR036291">
    <property type="entry name" value="NAD(P)-bd_dom_sf"/>
</dbReference>
<dbReference type="InterPro" id="IPR013149">
    <property type="entry name" value="ADH-like_C"/>
</dbReference>
<keyword evidence="7" id="KW-0812">Transmembrane</keyword>
<dbReference type="PANTHER" id="PTHR43350:SF21">
    <property type="entry name" value="S-NITROSOMYCOTHIOL REDUCTASE MSCR"/>
    <property type="match status" value="1"/>
</dbReference>
<keyword evidence="7" id="KW-0472">Membrane</keyword>
<accession>A0A840F6Z4</accession>
<dbReference type="SMART" id="SM00829">
    <property type="entry name" value="PKS_ER"/>
    <property type="match status" value="1"/>
</dbReference>
<gene>
    <name evidence="9" type="ORF">BKA16_004803</name>
</gene>
<reference evidence="9 10" key="1">
    <citation type="submission" date="2020-08" db="EMBL/GenBank/DDBJ databases">
        <title>Sequencing the genomes of 1000 actinobacteria strains.</title>
        <authorList>
            <person name="Klenk H.-P."/>
        </authorList>
    </citation>
    <scope>NUCLEOTIDE SEQUENCE [LARGE SCALE GENOMIC DNA]</scope>
    <source>
        <strain evidence="9 10">DSM 45298</strain>
    </source>
</reference>
<dbReference type="InterPro" id="IPR020843">
    <property type="entry name" value="ER"/>
</dbReference>
<dbReference type="InterPro" id="IPR011032">
    <property type="entry name" value="GroES-like_sf"/>
</dbReference>
<dbReference type="Proteomes" id="UP000551501">
    <property type="component" value="Unassembled WGS sequence"/>
</dbReference>
<dbReference type="InterPro" id="IPR002328">
    <property type="entry name" value="ADH_Zn_CS"/>
</dbReference>
<evidence type="ECO:0000256" key="4">
    <source>
        <dbReference type="ARBA" id="ARBA00022833"/>
    </source>
</evidence>
<dbReference type="InterPro" id="IPR013154">
    <property type="entry name" value="ADH-like_N"/>
</dbReference>
<dbReference type="EMBL" id="JACIFP010000003">
    <property type="protein sequence ID" value="MBB4138178.1"/>
    <property type="molecule type" value="Genomic_DNA"/>
</dbReference>
<keyword evidence="5 9" id="KW-0560">Oxidoreductase</keyword>